<reference evidence="3" key="1">
    <citation type="submission" date="2016-06" db="EMBL/GenBank/DDBJ databases">
        <authorList>
            <person name="Varghese N."/>
            <person name="Submissions Spin"/>
        </authorList>
    </citation>
    <scope>NUCLEOTIDE SEQUENCE [LARGE SCALE GENOMIC DNA]</scope>
    <source>
        <strain evidence="3">DSM 45431</strain>
    </source>
</reference>
<evidence type="ECO:0000313" key="2">
    <source>
        <dbReference type="EMBL" id="SCL31409.1"/>
    </source>
</evidence>
<dbReference type="OrthoDB" id="3399754at2"/>
<accession>A0A1C6SQ62</accession>
<evidence type="ECO:0008006" key="4">
    <source>
        <dbReference type="Google" id="ProtNLM"/>
    </source>
</evidence>
<dbReference type="Proteomes" id="UP000199413">
    <property type="component" value="Unassembled WGS sequence"/>
</dbReference>
<gene>
    <name evidence="2" type="ORF">GA0070624_4262</name>
</gene>
<sequence>MSYERAKNKVEQVAGAARARMGDMDQGERSRAERVMKQDEARTGRSGERVQEGTRDARERSFTT</sequence>
<feature type="compositionally biased region" description="Basic and acidic residues" evidence="1">
    <location>
        <begin position="20"/>
        <end position="64"/>
    </location>
</feature>
<dbReference type="AlphaFoldDB" id="A0A1C6SQ62"/>
<evidence type="ECO:0000256" key="1">
    <source>
        <dbReference type="SAM" id="MobiDB-lite"/>
    </source>
</evidence>
<organism evidence="2 3">
    <name type="scientific">Micromonospora rhizosphaerae</name>
    <dbReference type="NCBI Taxonomy" id="568872"/>
    <lineage>
        <taxon>Bacteria</taxon>
        <taxon>Bacillati</taxon>
        <taxon>Actinomycetota</taxon>
        <taxon>Actinomycetes</taxon>
        <taxon>Micromonosporales</taxon>
        <taxon>Micromonosporaceae</taxon>
        <taxon>Micromonospora</taxon>
    </lineage>
</organism>
<keyword evidence="3" id="KW-1185">Reference proteome</keyword>
<proteinExistence type="predicted"/>
<feature type="compositionally biased region" description="Basic and acidic residues" evidence="1">
    <location>
        <begin position="1"/>
        <end position="10"/>
    </location>
</feature>
<dbReference type="EMBL" id="FMHV01000002">
    <property type="protein sequence ID" value="SCL31409.1"/>
    <property type="molecule type" value="Genomic_DNA"/>
</dbReference>
<dbReference type="RefSeq" id="WP_091343689.1">
    <property type="nucleotide sequence ID" value="NZ_FMHV01000002.1"/>
</dbReference>
<feature type="region of interest" description="Disordered" evidence="1">
    <location>
        <begin position="1"/>
        <end position="64"/>
    </location>
</feature>
<protein>
    <recommendedName>
        <fullName evidence="4">CsbD-like</fullName>
    </recommendedName>
</protein>
<evidence type="ECO:0000313" key="3">
    <source>
        <dbReference type="Proteomes" id="UP000199413"/>
    </source>
</evidence>
<name>A0A1C6SQ62_9ACTN</name>